<feature type="compositionally biased region" description="Low complexity" evidence="2">
    <location>
        <begin position="47"/>
        <end position="65"/>
    </location>
</feature>
<evidence type="ECO:0000313" key="4">
    <source>
        <dbReference type="EMBL" id="CAA7258791.1"/>
    </source>
</evidence>
<feature type="compositionally biased region" description="Polar residues" evidence="2">
    <location>
        <begin position="147"/>
        <end position="173"/>
    </location>
</feature>
<dbReference type="SUPFAM" id="SSF57850">
    <property type="entry name" value="RING/U-box"/>
    <property type="match status" value="1"/>
</dbReference>
<dbReference type="Proteomes" id="UP000467700">
    <property type="component" value="Unassembled WGS sequence"/>
</dbReference>
<evidence type="ECO:0000256" key="2">
    <source>
        <dbReference type="SAM" id="MobiDB-lite"/>
    </source>
</evidence>
<dbReference type="GO" id="GO:0008270">
    <property type="term" value="F:zinc ion binding"/>
    <property type="evidence" value="ECO:0007669"/>
    <property type="project" value="UniProtKB-KW"/>
</dbReference>
<dbReference type="OrthoDB" id="6105938at2759"/>
<keyword evidence="1" id="KW-0862">Zinc</keyword>
<dbReference type="AlphaFoldDB" id="A0A8S0XDL8"/>
<protein>
    <recommendedName>
        <fullName evidence="3">RING-type domain-containing protein</fullName>
    </recommendedName>
</protein>
<sequence length="385" mass="42383">MSSDEFDNLPDDFADLQNVDWVQILAGPPNTANTQPVQASPTHRIESPATLSGSSTTTTSSSSYFSDDDDMDSSFLAELDRVEEQVIQGTRQPGGGVVNLRTAERTARDGYGVGTSSAGPAYGLLVPQNLSNRTSEVVTSRHFAVADSSSAPQSLNGVGSVSKRNVEETSNVPSKRLRPNEPTDPVSPKRKGKMKASDDIQGMLSTYEDDLTCPICCDIFVFAHVGNPCGHTVCGECGWLWHVENKNKGCPYCRRPLEVNHPMIPNIAMDNVVDKHVQALAASGAQEWEPGGRKYKEWADRRQAWKDSAAKRERHRAARIAQKRPRSYAIQVLNPFGPPIEWVDNVEEDPTYEEDSDVELIPRPMRRALRRRARNPGGVNIIDIG</sequence>
<evidence type="ECO:0000313" key="5">
    <source>
        <dbReference type="Proteomes" id="UP000467700"/>
    </source>
</evidence>
<comment type="caution">
    <text evidence="4">The sequence shown here is derived from an EMBL/GenBank/DDBJ whole genome shotgun (WGS) entry which is preliminary data.</text>
</comment>
<reference evidence="4 5" key="1">
    <citation type="submission" date="2020-01" db="EMBL/GenBank/DDBJ databases">
        <authorList>
            <person name="Gupta K D."/>
        </authorList>
    </citation>
    <scope>NUCLEOTIDE SEQUENCE [LARGE SCALE GENOMIC DNA]</scope>
</reference>
<gene>
    <name evidence="4" type="ORF">AAE3_LOCUS1127</name>
</gene>
<keyword evidence="1" id="KW-0479">Metal-binding</keyword>
<feature type="compositionally biased region" description="Polar residues" evidence="2">
    <location>
        <begin position="30"/>
        <end position="41"/>
    </location>
</feature>
<organism evidence="4 5">
    <name type="scientific">Cyclocybe aegerita</name>
    <name type="common">Black poplar mushroom</name>
    <name type="synonym">Agrocybe aegerita</name>
    <dbReference type="NCBI Taxonomy" id="1973307"/>
    <lineage>
        <taxon>Eukaryota</taxon>
        <taxon>Fungi</taxon>
        <taxon>Dikarya</taxon>
        <taxon>Basidiomycota</taxon>
        <taxon>Agaricomycotina</taxon>
        <taxon>Agaricomycetes</taxon>
        <taxon>Agaricomycetidae</taxon>
        <taxon>Agaricales</taxon>
        <taxon>Agaricineae</taxon>
        <taxon>Bolbitiaceae</taxon>
        <taxon>Cyclocybe</taxon>
    </lineage>
</organism>
<dbReference type="Gene3D" id="3.30.40.10">
    <property type="entry name" value="Zinc/RING finger domain, C3HC4 (zinc finger)"/>
    <property type="match status" value="1"/>
</dbReference>
<proteinExistence type="predicted"/>
<keyword evidence="1" id="KW-0863">Zinc-finger</keyword>
<evidence type="ECO:0000256" key="1">
    <source>
        <dbReference type="PROSITE-ProRule" id="PRU00175"/>
    </source>
</evidence>
<dbReference type="PROSITE" id="PS50089">
    <property type="entry name" value="ZF_RING_2"/>
    <property type="match status" value="1"/>
</dbReference>
<accession>A0A8S0XDL8</accession>
<dbReference type="EMBL" id="CACVBS010000002">
    <property type="protein sequence ID" value="CAA7258791.1"/>
    <property type="molecule type" value="Genomic_DNA"/>
</dbReference>
<dbReference type="InterPro" id="IPR013083">
    <property type="entry name" value="Znf_RING/FYVE/PHD"/>
</dbReference>
<dbReference type="InterPro" id="IPR001841">
    <property type="entry name" value="Znf_RING"/>
</dbReference>
<keyword evidence="5" id="KW-1185">Reference proteome</keyword>
<feature type="region of interest" description="Disordered" evidence="2">
    <location>
        <begin position="26"/>
        <end position="69"/>
    </location>
</feature>
<feature type="region of interest" description="Disordered" evidence="2">
    <location>
        <begin position="146"/>
        <end position="196"/>
    </location>
</feature>
<evidence type="ECO:0000259" key="3">
    <source>
        <dbReference type="PROSITE" id="PS50089"/>
    </source>
</evidence>
<name>A0A8S0XDL8_CYCAE</name>
<feature type="domain" description="RING-type" evidence="3">
    <location>
        <begin position="213"/>
        <end position="254"/>
    </location>
</feature>